<dbReference type="Proteomes" id="UP000569903">
    <property type="component" value="Unassembled WGS sequence"/>
</dbReference>
<gene>
    <name evidence="1" type="ORF">HB850_16585</name>
</gene>
<comment type="caution">
    <text evidence="1">The sequence shown here is derived from an EMBL/GenBank/DDBJ whole genome shotgun (WGS) entry which is preliminary data.</text>
</comment>
<proteinExistence type="predicted"/>
<dbReference type="RefSeq" id="WP_185390457.1">
    <property type="nucleotide sequence ID" value="NZ_JAARQN010000028.1"/>
</dbReference>
<name>A0A841Z3Q5_9LIST</name>
<organism evidence="1 2">
    <name type="scientific">Listeria newyorkensis</name>
    <dbReference type="NCBI Taxonomy" id="1497681"/>
    <lineage>
        <taxon>Bacteria</taxon>
        <taxon>Bacillati</taxon>
        <taxon>Bacillota</taxon>
        <taxon>Bacilli</taxon>
        <taxon>Bacillales</taxon>
        <taxon>Listeriaceae</taxon>
        <taxon>Listeria</taxon>
    </lineage>
</organism>
<reference evidence="1 2" key="1">
    <citation type="submission" date="2020-03" db="EMBL/GenBank/DDBJ databases">
        <title>Soil Listeria distribution.</title>
        <authorList>
            <person name="Liao J."/>
            <person name="Wiedmann M."/>
        </authorList>
    </citation>
    <scope>NUCLEOTIDE SEQUENCE [LARGE SCALE GENOMIC DNA]</scope>
    <source>
        <strain evidence="1 2">FSL L7-1614</strain>
    </source>
</reference>
<sequence>MTEKEQNQLAFYSSFCDLIWESGWLSSDTVYDLTRQAEQESGFDSDGEEVQREIGKWRVKYGELYWISWGEDGTEPTFLIDNMIGTLDNVPTFDTEKEANDIAIIFGGEIEKVGDDE</sequence>
<protein>
    <submittedName>
        <fullName evidence="1">Uncharacterized protein</fullName>
    </submittedName>
</protein>
<accession>A0A841Z3Q5</accession>
<evidence type="ECO:0000313" key="2">
    <source>
        <dbReference type="Proteomes" id="UP000569903"/>
    </source>
</evidence>
<dbReference type="AlphaFoldDB" id="A0A841Z3Q5"/>
<dbReference type="EMBL" id="JAARQN010000028">
    <property type="protein sequence ID" value="MBC1459356.1"/>
    <property type="molecule type" value="Genomic_DNA"/>
</dbReference>
<evidence type="ECO:0000313" key="1">
    <source>
        <dbReference type="EMBL" id="MBC1459356.1"/>
    </source>
</evidence>